<reference evidence="2 3" key="1">
    <citation type="submission" date="2018-03" db="EMBL/GenBank/DDBJ databases">
        <title>Complete genome sequence and methylome analysis of Pseudomonas mendocina NEB 698.</title>
        <authorList>
            <person name="Morgan R.D."/>
        </authorList>
    </citation>
    <scope>NUCLEOTIDE SEQUENCE [LARGE SCALE GENOMIC DNA]</scope>
    <source>
        <strain evidence="2 3">NEB698</strain>
    </source>
</reference>
<dbReference type="OrthoDB" id="9902538at2"/>
<accession>A0A2R3QWM5</accession>
<feature type="region of interest" description="Disordered" evidence="1">
    <location>
        <begin position="50"/>
        <end position="78"/>
    </location>
</feature>
<evidence type="ECO:0000256" key="1">
    <source>
        <dbReference type="SAM" id="MobiDB-lite"/>
    </source>
</evidence>
<protein>
    <submittedName>
        <fullName evidence="2">Uncharacterized protein</fullName>
    </submittedName>
</protein>
<evidence type="ECO:0000313" key="3">
    <source>
        <dbReference type="Proteomes" id="UP000238327"/>
    </source>
</evidence>
<dbReference type="Proteomes" id="UP000238327">
    <property type="component" value="Chromosome"/>
</dbReference>
<proteinExistence type="predicted"/>
<name>A0A2R3QWM5_ECTME</name>
<dbReference type="EMBL" id="CP027657">
    <property type="protein sequence ID" value="AVO56175.1"/>
    <property type="molecule type" value="Genomic_DNA"/>
</dbReference>
<organism evidence="2 3">
    <name type="scientific">Ectopseudomonas mendocina</name>
    <name type="common">Pseudomonas mendocina</name>
    <dbReference type="NCBI Taxonomy" id="300"/>
    <lineage>
        <taxon>Bacteria</taxon>
        <taxon>Pseudomonadati</taxon>
        <taxon>Pseudomonadota</taxon>
        <taxon>Gammaproteobacteria</taxon>
        <taxon>Pseudomonadales</taxon>
        <taxon>Pseudomonadaceae</taxon>
        <taxon>Ectopseudomonas</taxon>
    </lineage>
</organism>
<dbReference type="RefSeq" id="WP_106742638.1">
    <property type="nucleotide sequence ID" value="NZ_CP027657.1"/>
</dbReference>
<gene>
    <name evidence="2" type="ORF">C7A17_00005</name>
</gene>
<sequence length="78" mass="7930">MAKQYIVKTTIHGIPKAGGKKVVIKSSPEPQDVPAALVKELLERGVIEEVGASEKGKAAAESTPASGVDGTGDDNSGD</sequence>
<dbReference type="AlphaFoldDB" id="A0A2R3QWM5"/>
<evidence type="ECO:0000313" key="2">
    <source>
        <dbReference type="EMBL" id="AVO56175.1"/>
    </source>
</evidence>